<dbReference type="NCBIfam" id="TIGR04490">
    <property type="entry name" value="SoxZ_true"/>
    <property type="match status" value="1"/>
</dbReference>
<dbReference type="EMBL" id="JAVKPH010000006">
    <property type="protein sequence ID" value="MDR5652533.1"/>
    <property type="molecule type" value="Genomic_DNA"/>
</dbReference>
<keyword evidence="3" id="KW-1185">Reference proteome</keyword>
<evidence type="ECO:0000313" key="2">
    <source>
        <dbReference type="EMBL" id="MDR5652533.1"/>
    </source>
</evidence>
<dbReference type="SUPFAM" id="SSF81296">
    <property type="entry name" value="E set domains"/>
    <property type="match status" value="1"/>
</dbReference>
<organism evidence="2 3">
    <name type="scientific">Ruixingdingia sedimenti</name>
    <dbReference type="NCBI Taxonomy" id="3073604"/>
    <lineage>
        <taxon>Bacteria</taxon>
        <taxon>Pseudomonadati</taxon>
        <taxon>Pseudomonadota</taxon>
        <taxon>Alphaproteobacteria</taxon>
        <taxon>Rhodobacterales</taxon>
        <taxon>Paracoccaceae</taxon>
        <taxon>Ruixingdingia</taxon>
    </lineage>
</organism>
<dbReference type="InterPro" id="IPR014756">
    <property type="entry name" value="Ig_E-set"/>
</dbReference>
<name>A0ABU1F6P6_9RHOB</name>
<protein>
    <submittedName>
        <fullName evidence="2">Thiosulfate oxidation carrier complex protein SoxZ</fullName>
    </submittedName>
</protein>
<dbReference type="InterPro" id="IPR013783">
    <property type="entry name" value="Ig-like_fold"/>
</dbReference>
<evidence type="ECO:0000313" key="3">
    <source>
        <dbReference type="Proteomes" id="UP001247754"/>
    </source>
</evidence>
<evidence type="ECO:0000259" key="1">
    <source>
        <dbReference type="Pfam" id="PF08770"/>
    </source>
</evidence>
<sequence>MTTRPPRIWISNATPAVGEIVRLRTQIAHPMESGFRIDAAGRPIPRHIVTRFEARLDDRLLLEWEPQSAISQNPYLEFTFAARQPGTLRMTWIDDLGETITAEKDITLA</sequence>
<dbReference type="InterPro" id="IPR030995">
    <property type="entry name" value="SoxZ"/>
</dbReference>
<gene>
    <name evidence="2" type="primary">soxZ</name>
    <name evidence="2" type="ORF">RGD00_07960</name>
</gene>
<comment type="caution">
    <text evidence="2">The sequence shown here is derived from an EMBL/GenBank/DDBJ whole genome shotgun (WGS) entry which is preliminary data.</text>
</comment>
<dbReference type="RefSeq" id="WP_310456777.1">
    <property type="nucleotide sequence ID" value="NZ_JAVKPH010000006.1"/>
</dbReference>
<dbReference type="Proteomes" id="UP001247754">
    <property type="component" value="Unassembled WGS sequence"/>
</dbReference>
<reference evidence="2 3" key="1">
    <citation type="submission" date="2023-09" db="EMBL/GenBank/DDBJ databases">
        <title>Xinfangfangia sedmenti sp. nov., isolated the sedment.</title>
        <authorList>
            <person name="Xu L."/>
        </authorList>
    </citation>
    <scope>NUCLEOTIDE SEQUENCE [LARGE SCALE GENOMIC DNA]</scope>
    <source>
        <strain evidence="2 3">LG-4</strain>
    </source>
</reference>
<feature type="domain" description="Sulphur oxidation protein SoxZ" evidence="1">
    <location>
        <begin position="15"/>
        <end position="103"/>
    </location>
</feature>
<proteinExistence type="predicted"/>
<dbReference type="InterPro" id="IPR014880">
    <property type="entry name" value="SoxZ_dom"/>
</dbReference>
<dbReference type="Gene3D" id="2.60.40.10">
    <property type="entry name" value="Immunoglobulins"/>
    <property type="match status" value="1"/>
</dbReference>
<accession>A0ABU1F6P6</accession>
<dbReference type="Pfam" id="PF08770">
    <property type="entry name" value="SoxZ"/>
    <property type="match status" value="1"/>
</dbReference>